<dbReference type="EMBL" id="JPRP01000002">
    <property type="protein sequence ID" value="KFE98462.1"/>
    <property type="molecule type" value="Genomic_DNA"/>
</dbReference>
<evidence type="ECO:0000256" key="2">
    <source>
        <dbReference type="ARBA" id="ARBA00022679"/>
    </source>
</evidence>
<gene>
    <name evidence="3" type="ORF">IX39_13575</name>
</gene>
<evidence type="ECO:0000256" key="1">
    <source>
        <dbReference type="ARBA" id="ARBA00022676"/>
    </source>
</evidence>
<evidence type="ECO:0000313" key="4">
    <source>
        <dbReference type="Proteomes" id="UP000028713"/>
    </source>
</evidence>
<sequence length="380" mass="44058">MNKILFLTTAHNYDDDRIFFHQAKELITSGFEVKICSLTSDFKGKIDEIDIESFDILNQSAKTKTQKFLDVCKAFQPDCIICSEPIAVIAAHKFSKTQKISIVYDITEWYPAMSMLQDYSFPMKLIHGFKFFLIQLYAGFLSTHFIFGEETKKFPLAYFFPFKKKMILPYYPHEKFVSENIKKLSPNEITLCYTGALSEDKGIGNFFNAVEELNKRNPQLNIKILIVGSTRSESDREYFAEILTKSSVRNIEIKQPTSFESFTKAFADADICFDLRNFNFENHHSLPIKLFYYMGAGKPIIYSNLKGIRKHMNVSGFGFLVDPKDSVKIVAHVENYLRNSKLYDLHAANARKEFMEHHNWKVIKNSFVNFIQNSLPKSNR</sequence>
<comment type="caution">
    <text evidence="3">The sequence shown here is derived from an EMBL/GenBank/DDBJ whole genome shotgun (WGS) entry which is preliminary data.</text>
</comment>
<dbReference type="AlphaFoldDB" id="A0A085Z1Z9"/>
<dbReference type="SUPFAM" id="SSF53756">
    <property type="entry name" value="UDP-Glycosyltransferase/glycogen phosphorylase"/>
    <property type="match status" value="1"/>
</dbReference>
<dbReference type="Proteomes" id="UP000028713">
    <property type="component" value="Unassembled WGS sequence"/>
</dbReference>
<dbReference type="RefSeq" id="WP_034677680.1">
    <property type="nucleotide sequence ID" value="NZ_FPAP01000006.1"/>
</dbReference>
<keyword evidence="1" id="KW-0328">Glycosyltransferase</keyword>
<dbReference type="eggNOG" id="COG0438">
    <property type="taxonomic scope" value="Bacteria"/>
</dbReference>
<keyword evidence="4" id="KW-1185">Reference proteome</keyword>
<dbReference type="PANTHER" id="PTHR12526:SF629">
    <property type="entry name" value="TEICHURONIC ACID BIOSYNTHESIS GLYCOSYLTRANSFERASE TUAH-RELATED"/>
    <property type="match status" value="1"/>
</dbReference>
<dbReference type="Pfam" id="PF13692">
    <property type="entry name" value="Glyco_trans_1_4"/>
    <property type="match status" value="1"/>
</dbReference>
<accession>A0A085Z1Z9</accession>
<organism evidence="3 4">
    <name type="scientific">Chryseobacterium formosense</name>
    <dbReference type="NCBI Taxonomy" id="236814"/>
    <lineage>
        <taxon>Bacteria</taxon>
        <taxon>Pseudomonadati</taxon>
        <taxon>Bacteroidota</taxon>
        <taxon>Flavobacteriia</taxon>
        <taxon>Flavobacteriales</taxon>
        <taxon>Weeksellaceae</taxon>
        <taxon>Chryseobacterium group</taxon>
        <taxon>Chryseobacterium</taxon>
    </lineage>
</organism>
<evidence type="ECO:0000313" key="3">
    <source>
        <dbReference type="EMBL" id="KFE98462.1"/>
    </source>
</evidence>
<protein>
    <submittedName>
        <fullName evidence="3">Glycosyl transferase family 1</fullName>
    </submittedName>
</protein>
<dbReference type="STRING" id="236814.IX39_13575"/>
<dbReference type="PANTHER" id="PTHR12526">
    <property type="entry name" value="GLYCOSYLTRANSFERASE"/>
    <property type="match status" value="1"/>
</dbReference>
<dbReference type="GO" id="GO:0016757">
    <property type="term" value="F:glycosyltransferase activity"/>
    <property type="evidence" value="ECO:0007669"/>
    <property type="project" value="UniProtKB-KW"/>
</dbReference>
<dbReference type="OrthoDB" id="9813214at2"/>
<keyword evidence="2 3" id="KW-0808">Transferase</keyword>
<proteinExistence type="predicted"/>
<dbReference type="Gene3D" id="3.40.50.2000">
    <property type="entry name" value="Glycogen Phosphorylase B"/>
    <property type="match status" value="2"/>
</dbReference>
<reference evidence="3 4" key="1">
    <citation type="submission" date="2014-07" db="EMBL/GenBank/DDBJ databases">
        <title>Genome of Chryseobacterium formosense LMG 24722.</title>
        <authorList>
            <person name="Pipes S.E."/>
            <person name="Stropko S.J."/>
            <person name="Newman J.D."/>
        </authorList>
    </citation>
    <scope>NUCLEOTIDE SEQUENCE [LARGE SCALE GENOMIC DNA]</scope>
    <source>
        <strain evidence="3 4">LMG 24722</strain>
    </source>
</reference>
<name>A0A085Z1Z9_9FLAO</name>